<dbReference type="AlphaFoldDB" id="A0ABD0YGM6"/>
<gene>
    <name evidence="2" type="ORF">AAG570_011714</name>
</gene>
<feature type="chain" id="PRO_5044871224" evidence="1">
    <location>
        <begin position="21"/>
        <end position="222"/>
    </location>
</feature>
<keyword evidence="1" id="KW-0732">Signal</keyword>
<evidence type="ECO:0000313" key="3">
    <source>
        <dbReference type="Proteomes" id="UP001558652"/>
    </source>
</evidence>
<reference evidence="2 3" key="1">
    <citation type="submission" date="2024-07" db="EMBL/GenBank/DDBJ databases">
        <title>Chromosome-level genome assembly of the water stick insect Ranatra chinensis (Heteroptera: Nepidae).</title>
        <authorList>
            <person name="Liu X."/>
        </authorList>
    </citation>
    <scope>NUCLEOTIDE SEQUENCE [LARGE SCALE GENOMIC DNA]</scope>
    <source>
        <strain evidence="2">Cailab_2021Rc</strain>
        <tissue evidence="2">Muscle</tissue>
    </source>
</reference>
<name>A0ABD0YGM6_9HEMI</name>
<comment type="caution">
    <text evidence="2">The sequence shown here is derived from an EMBL/GenBank/DDBJ whole genome shotgun (WGS) entry which is preliminary data.</text>
</comment>
<accession>A0ABD0YGM6</accession>
<feature type="signal peptide" evidence="1">
    <location>
        <begin position="1"/>
        <end position="20"/>
    </location>
</feature>
<keyword evidence="3" id="KW-1185">Reference proteome</keyword>
<evidence type="ECO:0000313" key="2">
    <source>
        <dbReference type="EMBL" id="KAL1130466.1"/>
    </source>
</evidence>
<protein>
    <submittedName>
        <fullName evidence="2">Uncharacterized protein</fullName>
    </submittedName>
</protein>
<evidence type="ECO:0000256" key="1">
    <source>
        <dbReference type="SAM" id="SignalP"/>
    </source>
</evidence>
<sequence>MIAAALSLAVIAAAFSPSDSKQHVFNKDLDEFIFAVNEAVQLMGLNYLDVGSIKVIVEDSLFDGIRVGDLSTWKRLTNGTITGGGLQTFNVSADVGLDTLHFRVDKFSTASYKGALSVMVLNNSAHLEFQVQNRFQPTCRVTLTSLSLNNFEDPRYYSDDLLASGFTLEKDYILDFFRESFFSVPQLAQYKFMTTRYLQYFFCKTPLLTVGRSVAQMLNSGS</sequence>
<organism evidence="2 3">
    <name type="scientific">Ranatra chinensis</name>
    <dbReference type="NCBI Taxonomy" id="642074"/>
    <lineage>
        <taxon>Eukaryota</taxon>
        <taxon>Metazoa</taxon>
        <taxon>Ecdysozoa</taxon>
        <taxon>Arthropoda</taxon>
        <taxon>Hexapoda</taxon>
        <taxon>Insecta</taxon>
        <taxon>Pterygota</taxon>
        <taxon>Neoptera</taxon>
        <taxon>Paraneoptera</taxon>
        <taxon>Hemiptera</taxon>
        <taxon>Heteroptera</taxon>
        <taxon>Panheteroptera</taxon>
        <taxon>Nepomorpha</taxon>
        <taxon>Nepidae</taxon>
        <taxon>Ranatrinae</taxon>
        <taxon>Ranatra</taxon>
    </lineage>
</organism>
<proteinExistence type="predicted"/>
<dbReference type="Proteomes" id="UP001558652">
    <property type="component" value="Unassembled WGS sequence"/>
</dbReference>
<dbReference type="EMBL" id="JBFDAA010000007">
    <property type="protein sequence ID" value="KAL1130466.1"/>
    <property type="molecule type" value="Genomic_DNA"/>
</dbReference>